<dbReference type="InterPro" id="IPR038765">
    <property type="entry name" value="Papain-like_cys_pep_sf"/>
</dbReference>
<keyword evidence="2" id="KW-1185">Reference proteome</keyword>
<protein>
    <submittedName>
        <fullName evidence="1">Uncharacterized protein</fullName>
    </submittedName>
</protein>
<dbReference type="Gene3D" id="3.90.1720.10">
    <property type="entry name" value="endopeptidase domain like (from Nostoc punctiforme)"/>
    <property type="match status" value="1"/>
</dbReference>
<gene>
    <name evidence="1" type="ORF">OBRU01_01565</name>
</gene>
<organism evidence="1 2">
    <name type="scientific">Operophtera brumata</name>
    <name type="common">Winter moth</name>
    <name type="synonym">Phalaena brumata</name>
    <dbReference type="NCBI Taxonomy" id="104452"/>
    <lineage>
        <taxon>Eukaryota</taxon>
        <taxon>Metazoa</taxon>
        <taxon>Ecdysozoa</taxon>
        <taxon>Arthropoda</taxon>
        <taxon>Hexapoda</taxon>
        <taxon>Insecta</taxon>
        <taxon>Pterygota</taxon>
        <taxon>Neoptera</taxon>
        <taxon>Endopterygota</taxon>
        <taxon>Lepidoptera</taxon>
        <taxon>Glossata</taxon>
        <taxon>Ditrysia</taxon>
        <taxon>Geometroidea</taxon>
        <taxon>Geometridae</taxon>
        <taxon>Larentiinae</taxon>
        <taxon>Operophtera</taxon>
    </lineage>
</organism>
<comment type="caution">
    <text evidence="1">The sequence shown here is derived from an EMBL/GenBank/DDBJ whole genome shotgun (WGS) entry which is preliminary data.</text>
</comment>
<sequence length="264" mass="29896">MLISELHFVSNETSNKTYHAGVDLGIINPGKYPFSSFQRDEQNVFKDLYNEYISLNSSLQINYEDWLVMNNFGILSDTQESILQRKISKRSTADNKRDFINTVKKGDILISSGGGSIGLIGHAAIMTSDYWVLEMPGIRQSLEDNNRQVPKDQWFDEHASDWNTVYRCPDNSIASQAARWADTHYYNPSGGEKKTIHIRYSLFTDLWSINPSYCSKLVIQAYYFGTGSANVIADLSIIGKANVVPSLIPSYFLGQYKLINKGKF</sequence>
<reference evidence="1 2" key="1">
    <citation type="journal article" date="2015" name="Genome Biol. Evol.">
        <title>The genome of winter moth (Operophtera brumata) provides a genomic perspective on sexual dimorphism and phenology.</title>
        <authorList>
            <person name="Derks M.F."/>
            <person name="Smit S."/>
            <person name="Salis L."/>
            <person name="Schijlen E."/>
            <person name="Bossers A."/>
            <person name="Mateman C."/>
            <person name="Pijl A.S."/>
            <person name="de Ridder D."/>
            <person name="Groenen M.A."/>
            <person name="Visser M.E."/>
            <person name="Megens H.J."/>
        </authorList>
    </citation>
    <scope>NUCLEOTIDE SEQUENCE [LARGE SCALE GENOMIC DNA]</scope>
    <source>
        <strain evidence="1">WM2013NL</strain>
        <tissue evidence="1">Head and thorax</tissue>
    </source>
</reference>
<dbReference type="AlphaFoldDB" id="A0A0L7LRM2"/>
<evidence type="ECO:0000313" key="2">
    <source>
        <dbReference type="Proteomes" id="UP000037510"/>
    </source>
</evidence>
<dbReference type="Proteomes" id="UP000037510">
    <property type="component" value="Unassembled WGS sequence"/>
</dbReference>
<accession>A0A0L7LRM2</accession>
<name>A0A0L7LRM2_OPEBR</name>
<dbReference type="SUPFAM" id="SSF54001">
    <property type="entry name" value="Cysteine proteinases"/>
    <property type="match status" value="1"/>
</dbReference>
<proteinExistence type="predicted"/>
<dbReference type="EMBL" id="JTDY01000242">
    <property type="protein sequence ID" value="KOB78092.1"/>
    <property type="molecule type" value="Genomic_DNA"/>
</dbReference>
<dbReference type="OrthoDB" id="7433616at2759"/>
<evidence type="ECO:0000313" key="1">
    <source>
        <dbReference type="EMBL" id="KOB78092.1"/>
    </source>
</evidence>